<evidence type="ECO:0000313" key="3">
    <source>
        <dbReference type="Proteomes" id="UP001301769"/>
    </source>
</evidence>
<comment type="caution">
    <text evidence="2">The sequence shown here is derived from an EMBL/GenBank/DDBJ whole genome shotgun (WGS) entry which is preliminary data.</text>
</comment>
<protein>
    <submittedName>
        <fullName evidence="2">Uncharacterized protein</fullName>
    </submittedName>
</protein>
<reference evidence="2" key="1">
    <citation type="journal article" date="2023" name="Mol. Phylogenet. Evol.">
        <title>Genome-scale phylogeny and comparative genomics of the fungal order Sordariales.</title>
        <authorList>
            <person name="Hensen N."/>
            <person name="Bonometti L."/>
            <person name="Westerberg I."/>
            <person name="Brannstrom I.O."/>
            <person name="Guillou S."/>
            <person name="Cros-Aarteil S."/>
            <person name="Calhoun S."/>
            <person name="Haridas S."/>
            <person name="Kuo A."/>
            <person name="Mondo S."/>
            <person name="Pangilinan J."/>
            <person name="Riley R."/>
            <person name="LaButti K."/>
            <person name="Andreopoulos B."/>
            <person name="Lipzen A."/>
            <person name="Chen C."/>
            <person name="Yan M."/>
            <person name="Daum C."/>
            <person name="Ng V."/>
            <person name="Clum A."/>
            <person name="Steindorff A."/>
            <person name="Ohm R.A."/>
            <person name="Martin F."/>
            <person name="Silar P."/>
            <person name="Natvig D.O."/>
            <person name="Lalanne C."/>
            <person name="Gautier V."/>
            <person name="Ament-Velasquez S.L."/>
            <person name="Kruys A."/>
            <person name="Hutchinson M.I."/>
            <person name="Powell A.J."/>
            <person name="Barry K."/>
            <person name="Miller A.N."/>
            <person name="Grigoriev I.V."/>
            <person name="Debuchy R."/>
            <person name="Gladieux P."/>
            <person name="Hiltunen Thoren M."/>
            <person name="Johannesson H."/>
        </authorList>
    </citation>
    <scope>NUCLEOTIDE SEQUENCE</scope>
    <source>
        <strain evidence="2">PSN293</strain>
    </source>
</reference>
<name>A0AAN6YEL7_9PEZI</name>
<accession>A0AAN6YEL7</accession>
<keyword evidence="1" id="KW-0812">Transmembrane</keyword>
<proteinExistence type="predicted"/>
<dbReference type="Proteomes" id="UP001301769">
    <property type="component" value="Unassembled WGS sequence"/>
</dbReference>
<keyword evidence="1" id="KW-0472">Membrane</keyword>
<sequence length="61" mass="6484">MSRSIPVNISAALAGDENEMLNGIWIGLMSVEALMVAGVALRGLIKAVMSCSRRPGRLISR</sequence>
<evidence type="ECO:0000313" key="2">
    <source>
        <dbReference type="EMBL" id="KAK4217185.1"/>
    </source>
</evidence>
<keyword evidence="3" id="KW-1185">Reference proteome</keyword>
<reference evidence="2" key="2">
    <citation type="submission" date="2023-05" db="EMBL/GenBank/DDBJ databases">
        <authorList>
            <consortium name="Lawrence Berkeley National Laboratory"/>
            <person name="Steindorff A."/>
            <person name="Hensen N."/>
            <person name="Bonometti L."/>
            <person name="Westerberg I."/>
            <person name="Brannstrom I.O."/>
            <person name="Guillou S."/>
            <person name="Cros-Aarteil S."/>
            <person name="Calhoun S."/>
            <person name="Haridas S."/>
            <person name="Kuo A."/>
            <person name="Mondo S."/>
            <person name="Pangilinan J."/>
            <person name="Riley R."/>
            <person name="Labutti K."/>
            <person name="Andreopoulos B."/>
            <person name="Lipzen A."/>
            <person name="Chen C."/>
            <person name="Yanf M."/>
            <person name="Daum C."/>
            <person name="Ng V."/>
            <person name="Clum A."/>
            <person name="Ohm R."/>
            <person name="Martin F."/>
            <person name="Silar P."/>
            <person name="Natvig D."/>
            <person name="Lalanne C."/>
            <person name="Gautier V."/>
            <person name="Ament-Velasquez S.L."/>
            <person name="Kruys A."/>
            <person name="Hutchinson M.I."/>
            <person name="Powell A.J."/>
            <person name="Barry K."/>
            <person name="Miller A.N."/>
            <person name="Grigoriev I.V."/>
            <person name="Debuchy R."/>
            <person name="Gladieux P."/>
            <person name="Thoren M.H."/>
            <person name="Johannesson H."/>
        </authorList>
    </citation>
    <scope>NUCLEOTIDE SEQUENCE</scope>
    <source>
        <strain evidence="2">PSN293</strain>
    </source>
</reference>
<evidence type="ECO:0000256" key="1">
    <source>
        <dbReference type="SAM" id="Phobius"/>
    </source>
</evidence>
<keyword evidence="1" id="KW-1133">Transmembrane helix</keyword>
<gene>
    <name evidence="2" type="ORF">QBC37DRAFT_370132</name>
</gene>
<dbReference type="AlphaFoldDB" id="A0AAN6YEL7"/>
<dbReference type="EMBL" id="MU858061">
    <property type="protein sequence ID" value="KAK4217185.1"/>
    <property type="molecule type" value="Genomic_DNA"/>
</dbReference>
<feature type="transmembrane region" description="Helical" evidence="1">
    <location>
        <begin position="24"/>
        <end position="45"/>
    </location>
</feature>
<organism evidence="2 3">
    <name type="scientific">Rhypophila decipiens</name>
    <dbReference type="NCBI Taxonomy" id="261697"/>
    <lineage>
        <taxon>Eukaryota</taxon>
        <taxon>Fungi</taxon>
        <taxon>Dikarya</taxon>
        <taxon>Ascomycota</taxon>
        <taxon>Pezizomycotina</taxon>
        <taxon>Sordariomycetes</taxon>
        <taxon>Sordariomycetidae</taxon>
        <taxon>Sordariales</taxon>
        <taxon>Naviculisporaceae</taxon>
        <taxon>Rhypophila</taxon>
    </lineage>
</organism>